<dbReference type="EMBL" id="GHES01044823">
    <property type="protein sequence ID" value="MPA75382.1"/>
    <property type="molecule type" value="Transcribed_RNA"/>
</dbReference>
<evidence type="ECO:0000313" key="5">
    <source>
        <dbReference type="EMBL" id="MPA75382.1"/>
    </source>
</evidence>
<keyword evidence="4" id="KW-0574">Periplasm</keyword>
<gene>
    <name evidence="5" type="ORF">Din_044823</name>
</gene>
<evidence type="ECO:0000256" key="3">
    <source>
        <dbReference type="ARBA" id="ARBA00022729"/>
    </source>
</evidence>
<dbReference type="SUPFAM" id="SSF53850">
    <property type="entry name" value="Periplasmic binding protein-like II"/>
    <property type="match status" value="1"/>
</dbReference>
<dbReference type="PANTHER" id="PTHR30222:SF17">
    <property type="entry name" value="SPERMIDINE_PUTRESCINE-BINDING PERIPLASMIC PROTEIN"/>
    <property type="match status" value="1"/>
</dbReference>
<protein>
    <recommendedName>
        <fullName evidence="6">Putrescine-binding periplasmic protein-related</fullName>
    </recommendedName>
</protein>
<reference evidence="5" key="1">
    <citation type="submission" date="2019-08" db="EMBL/GenBank/DDBJ databases">
        <title>Reference gene set and small RNA set construction with multiple tissues from Davidia involucrata Baill.</title>
        <authorList>
            <person name="Yang H."/>
            <person name="Zhou C."/>
            <person name="Li G."/>
            <person name="Wang J."/>
            <person name="Gao P."/>
            <person name="Wang M."/>
            <person name="Wang R."/>
            <person name="Zhao Y."/>
        </authorList>
    </citation>
    <scope>NUCLEOTIDE SEQUENCE</scope>
    <source>
        <tissue evidence="5">Mixed with DoveR01_LX</tissue>
    </source>
</reference>
<organism evidence="5">
    <name type="scientific">Davidia involucrata</name>
    <name type="common">Dove tree</name>
    <dbReference type="NCBI Taxonomy" id="16924"/>
    <lineage>
        <taxon>Eukaryota</taxon>
        <taxon>Viridiplantae</taxon>
        <taxon>Streptophyta</taxon>
        <taxon>Embryophyta</taxon>
        <taxon>Tracheophyta</taxon>
        <taxon>Spermatophyta</taxon>
        <taxon>Magnoliopsida</taxon>
        <taxon>eudicotyledons</taxon>
        <taxon>Gunneridae</taxon>
        <taxon>Pentapetalae</taxon>
        <taxon>asterids</taxon>
        <taxon>Cornales</taxon>
        <taxon>Nyssaceae</taxon>
        <taxon>Davidia</taxon>
    </lineage>
</organism>
<evidence type="ECO:0000256" key="4">
    <source>
        <dbReference type="ARBA" id="ARBA00022764"/>
    </source>
</evidence>
<evidence type="ECO:0008006" key="6">
    <source>
        <dbReference type="Google" id="ProtNLM"/>
    </source>
</evidence>
<name>A0A5B7C2B1_DAVIN</name>
<dbReference type="Gene3D" id="3.40.190.10">
    <property type="entry name" value="Periplasmic binding protein-like II"/>
    <property type="match status" value="1"/>
</dbReference>
<dbReference type="CDD" id="cd13661">
    <property type="entry name" value="PBP2_PotD_PotF_like_1"/>
    <property type="match status" value="1"/>
</dbReference>
<evidence type="ECO:0000256" key="2">
    <source>
        <dbReference type="ARBA" id="ARBA00022448"/>
    </source>
</evidence>
<dbReference type="AlphaFoldDB" id="A0A5B7C2B1"/>
<proteinExistence type="predicted"/>
<keyword evidence="2" id="KW-0813">Transport</keyword>
<dbReference type="PRINTS" id="PR00909">
    <property type="entry name" value="SPERMDNBNDNG"/>
</dbReference>
<evidence type="ECO:0000256" key="1">
    <source>
        <dbReference type="ARBA" id="ARBA00004418"/>
    </source>
</evidence>
<dbReference type="PANTHER" id="PTHR30222">
    <property type="entry name" value="SPERMIDINE/PUTRESCINE-BINDING PERIPLASMIC PROTEIN"/>
    <property type="match status" value="1"/>
</dbReference>
<comment type="subcellular location">
    <subcellularLocation>
        <location evidence="1">Periplasm</location>
    </subcellularLocation>
</comment>
<dbReference type="Pfam" id="PF13343">
    <property type="entry name" value="SBP_bac_6"/>
    <property type="match status" value="1"/>
</dbReference>
<dbReference type="GO" id="GO:0019808">
    <property type="term" value="F:polyamine binding"/>
    <property type="evidence" value="ECO:0007669"/>
    <property type="project" value="InterPro"/>
</dbReference>
<sequence length="554" mass="61539">MALLSFTSFSNPTNHFSNPYPSLPPFHRSELLFLHRRNLRFFLSASVTSGSRNLAPYTLAAEYPDRLKLPPDLLRQLAASAILFLGISVHSCSAVASTHIPHLAAAADCRTVVGQQRIQDDDDVGKSENAENLEDKEVKAAFEAWKSKTFALTVPLRIVALRSSIPPSWIKDFMQSQGRRVKLRPEFRGSLEDIFSDLSMPAIKGKVYPKSAMAADIVSVGDSWLNFAIAKALIEPIQGVEDQDWFRCLSDKWMVYLRRNSEGKLDSEGRIWAAPYRWGCMVISYKKNKFQKHNLAPIEDWADLWRPELAGKIAMVDSPREVVGAVLKYMGASYNTNNIDSEVAGGRNAVQQKLALLGKQVRLFDSVNYLKALGVGDVWVAVGWSSDVLPAAKRMSNVAVIVPKSGASLWADLWAIPAASRFATNQIGGRVRGPSPLVHQWIEFCLQAARALPFKQEVIPGASPSALESAQVEEPKELTKGKPKLDTNLIAGAPPAEILARCEFLEPLSDAALSDYQWLIASMQKPGYGLFYRVQHYIWSVVRTFWPKLQSKLS</sequence>
<dbReference type="InterPro" id="IPR001188">
    <property type="entry name" value="Sperm_putr-bd"/>
</dbReference>
<keyword evidence="3" id="KW-0732">Signal</keyword>
<accession>A0A5B7C2B1</accession>
<dbReference type="GO" id="GO:0015846">
    <property type="term" value="P:polyamine transport"/>
    <property type="evidence" value="ECO:0007669"/>
    <property type="project" value="InterPro"/>
</dbReference>